<comment type="caution">
    <text evidence="3">The sequence shown here is derived from an EMBL/GenBank/DDBJ whole genome shotgun (WGS) entry which is preliminary data.</text>
</comment>
<organism evidence="3 4">
    <name type="scientific">Sciurus carolinensis</name>
    <name type="common">Eastern gray squirrel</name>
    <dbReference type="NCBI Taxonomy" id="30640"/>
    <lineage>
        <taxon>Eukaryota</taxon>
        <taxon>Metazoa</taxon>
        <taxon>Chordata</taxon>
        <taxon>Craniata</taxon>
        <taxon>Vertebrata</taxon>
        <taxon>Euteleostomi</taxon>
        <taxon>Mammalia</taxon>
        <taxon>Eutheria</taxon>
        <taxon>Euarchontoglires</taxon>
        <taxon>Glires</taxon>
        <taxon>Rodentia</taxon>
        <taxon>Sciuromorpha</taxon>
        <taxon>Sciuridae</taxon>
        <taxon>Sciurinae</taxon>
        <taxon>Sciurini</taxon>
        <taxon>Sciurus</taxon>
    </lineage>
</organism>
<dbReference type="AlphaFoldDB" id="A0AA41ST66"/>
<dbReference type="PROSITE" id="PS50835">
    <property type="entry name" value="IG_LIKE"/>
    <property type="match status" value="1"/>
</dbReference>
<dbReference type="InterPro" id="IPR036179">
    <property type="entry name" value="Ig-like_dom_sf"/>
</dbReference>
<accession>A0AA41ST66</accession>
<dbReference type="Pfam" id="PF07686">
    <property type="entry name" value="V-set"/>
    <property type="match status" value="1"/>
</dbReference>
<dbReference type="SMART" id="SM00409">
    <property type="entry name" value="IG"/>
    <property type="match status" value="1"/>
</dbReference>
<dbReference type="PANTHER" id="PTHR23267">
    <property type="entry name" value="IMMUNOGLOBULIN LIGHT CHAIN"/>
    <property type="match status" value="1"/>
</dbReference>
<dbReference type="InterPro" id="IPR013783">
    <property type="entry name" value="Ig-like_fold"/>
</dbReference>
<keyword evidence="1" id="KW-0732">Signal</keyword>
<keyword evidence="4" id="KW-1185">Reference proteome</keyword>
<protein>
    <submittedName>
        <fullName evidence="3">Ig kappa chain V19-17</fullName>
    </submittedName>
</protein>
<evidence type="ECO:0000313" key="4">
    <source>
        <dbReference type="Proteomes" id="UP001166674"/>
    </source>
</evidence>
<evidence type="ECO:0000256" key="1">
    <source>
        <dbReference type="SAM" id="SignalP"/>
    </source>
</evidence>
<evidence type="ECO:0000259" key="2">
    <source>
        <dbReference type="PROSITE" id="PS50835"/>
    </source>
</evidence>
<feature type="domain" description="Ig-like" evidence="2">
    <location>
        <begin position="20"/>
        <end position="119"/>
    </location>
</feature>
<dbReference type="SUPFAM" id="SSF48726">
    <property type="entry name" value="Immunoglobulin"/>
    <property type="match status" value="1"/>
</dbReference>
<proteinExistence type="predicted"/>
<name>A0AA41ST66_SCICA</name>
<feature type="chain" id="PRO_5041259935" evidence="1">
    <location>
        <begin position="21"/>
        <end position="175"/>
    </location>
</feature>
<dbReference type="InterPro" id="IPR013106">
    <property type="entry name" value="Ig_V-set"/>
</dbReference>
<dbReference type="InterPro" id="IPR007110">
    <property type="entry name" value="Ig-like_dom"/>
</dbReference>
<dbReference type="Gene3D" id="2.60.40.10">
    <property type="entry name" value="Immunoglobulins"/>
    <property type="match status" value="1"/>
</dbReference>
<gene>
    <name evidence="3" type="ORF">SUZIE_132590</name>
</gene>
<dbReference type="InterPro" id="IPR003599">
    <property type="entry name" value="Ig_sub"/>
</dbReference>
<feature type="signal peptide" evidence="1">
    <location>
        <begin position="1"/>
        <end position="20"/>
    </location>
</feature>
<sequence length="175" mass="19454">MNFLVQFFCLLVMEFQGCRGKITLTQSPETLAACPGDFVSITCRSSMEVGTSVAWYQQRHEQAARLLIFGASARTAGTPSRIRGSGSGFDFSLTIHGVEAEDVGVFYCQQHFSRPLTVTETKQKCPSVLPTLPWCRHLLPAGGQPEVGVEPFLQLRMSSELHFPTWRGRGRWNSV</sequence>
<dbReference type="Proteomes" id="UP001166674">
    <property type="component" value="Unassembled WGS sequence"/>
</dbReference>
<dbReference type="EMBL" id="JAATJV010249264">
    <property type="protein sequence ID" value="MBZ3875368.1"/>
    <property type="molecule type" value="Genomic_DNA"/>
</dbReference>
<reference evidence="3" key="1">
    <citation type="submission" date="2020-03" db="EMBL/GenBank/DDBJ databases">
        <title>Studies in the Genomics of Life Span.</title>
        <authorList>
            <person name="Glass D."/>
        </authorList>
    </citation>
    <scope>NUCLEOTIDE SEQUENCE</scope>
    <source>
        <strain evidence="3">SUZIE</strain>
        <tissue evidence="3">Muscle</tissue>
    </source>
</reference>
<dbReference type="SMART" id="SM00406">
    <property type="entry name" value="IGv"/>
    <property type="match status" value="1"/>
</dbReference>
<evidence type="ECO:0000313" key="3">
    <source>
        <dbReference type="EMBL" id="MBZ3875368.1"/>
    </source>
</evidence>
<dbReference type="InterPro" id="IPR050150">
    <property type="entry name" value="IgV_Light_Chain"/>
</dbReference>